<dbReference type="Pfam" id="PF01471">
    <property type="entry name" value="PG_binding_1"/>
    <property type="match status" value="1"/>
</dbReference>
<dbReference type="InterPro" id="IPR036365">
    <property type="entry name" value="PGBD-like_sf"/>
</dbReference>
<organism evidence="2">
    <name type="scientific">bioreactor metagenome</name>
    <dbReference type="NCBI Taxonomy" id="1076179"/>
    <lineage>
        <taxon>unclassified sequences</taxon>
        <taxon>metagenomes</taxon>
        <taxon>ecological metagenomes</taxon>
    </lineage>
</organism>
<evidence type="ECO:0000259" key="1">
    <source>
        <dbReference type="Pfam" id="PF01471"/>
    </source>
</evidence>
<dbReference type="Gene3D" id="1.10.101.10">
    <property type="entry name" value="PGBD-like superfamily/PGBD"/>
    <property type="match status" value="1"/>
</dbReference>
<name>A0A645GYG5_9ZZZZ</name>
<reference evidence="2" key="1">
    <citation type="submission" date="2019-08" db="EMBL/GenBank/DDBJ databases">
        <authorList>
            <person name="Kucharzyk K."/>
            <person name="Murdoch R.W."/>
            <person name="Higgins S."/>
            <person name="Loffler F."/>
        </authorList>
    </citation>
    <scope>NUCLEOTIDE SEQUENCE</scope>
</reference>
<dbReference type="InterPro" id="IPR036366">
    <property type="entry name" value="PGBDSf"/>
</dbReference>
<dbReference type="CDD" id="cd16913">
    <property type="entry name" value="YkuD_like"/>
    <property type="match status" value="1"/>
</dbReference>
<comment type="caution">
    <text evidence="2">The sequence shown here is derived from an EMBL/GenBank/DDBJ whole genome shotgun (WGS) entry which is preliminary data.</text>
</comment>
<dbReference type="EMBL" id="VSSQ01083463">
    <property type="protein sequence ID" value="MPN31787.1"/>
    <property type="molecule type" value="Genomic_DNA"/>
</dbReference>
<accession>A0A645GYG5</accession>
<protein>
    <recommendedName>
        <fullName evidence="1">Peptidoglycan binding-like domain-containing protein</fullName>
    </recommendedName>
</protein>
<proteinExistence type="predicted"/>
<dbReference type="InterPro" id="IPR002477">
    <property type="entry name" value="Peptidoglycan-bd-like"/>
</dbReference>
<dbReference type="InterPro" id="IPR005490">
    <property type="entry name" value="LD_TPept_cat_dom"/>
</dbReference>
<evidence type="ECO:0000313" key="2">
    <source>
        <dbReference type="EMBL" id="MPN31787.1"/>
    </source>
</evidence>
<feature type="domain" description="Peptidoglycan binding-like" evidence="1">
    <location>
        <begin position="41"/>
        <end position="85"/>
    </location>
</feature>
<dbReference type="AlphaFoldDB" id="A0A645GYG5"/>
<dbReference type="SUPFAM" id="SSF47090">
    <property type="entry name" value="PGBD-like"/>
    <property type="match status" value="1"/>
</dbReference>
<sequence length="103" mass="11936">MYNKDIKELYELVPIGTPVLINGGPYGPFGTGFRSLIPGDRGADVLEVQKKLRNLGYFNRYLTGIYGEDMKKALYQFQKENQMKVKFTITDEDYFAMGFREFE</sequence>
<gene>
    <name evidence="2" type="ORF">SDC9_179262</name>
</gene>
<dbReference type="GO" id="GO:0016740">
    <property type="term" value="F:transferase activity"/>
    <property type="evidence" value="ECO:0007669"/>
    <property type="project" value="InterPro"/>
</dbReference>